<dbReference type="Gene3D" id="2.40.10.10">
    <property type="entry name" value="Trypsin-like serine proteases"/>
    <property type="match status" value="1"/>
</dbReference>
<protein>
    <submittedName>
        <fullName evidence="2">Uncharacterized protein</fullName>
    </submittedName>
</protein>
<reference evidence="2 3" key="1">
    <citation type="journal article" date="2015" name="Nat. Commun.">
        <title>Outbred genome sequencing and CRISPR/Cas9 gene editing in butterflies.</title>
        <authorList>
            <person name="Li X."/>
            <person name="Fan D."/>
            <person name="Zhang W."/>
            <person name="Liu G."/>
            <person name="Zhang L."/>
            <person name="Zhao L."/>
            <person name="Fang X."/>
            <person name="Chen L."/>
            <person name="Dong Y."/>
            <person name="Chen Y."/>
            <person name="Ding Y."/>
            <person name="Zhao R."/>
            <person name="Feng M."/>
            <person name="Zhu Y."/>
            <person name="Feng Y."/>
            <person name="Jiang X."/>
            <person name="Zhu D."/>
            <person name="Xiang H."/>
            <person name="Feng X."/>
            <person name="Li S."/>
            <person name="Wang J."/>
            <person name="Zhang G."/>
            <person name="Kronforst M.R."/>
            <person name="Wang W."/>
        </authorList>
    </citation>
    <scope>NUCLEOTIDE SEQUENCE [LARGE SCALE GENOMIC DNA]</scope>
    <source>
        <strain evidence="2">Ya'a_city_454_Px</strain>
        <tissue evidence="2">Whole body</tissue>
    </source>
</reference>
<dbReference type="AlphaFoldDB" id="A0A194PZ64"/>
<proteinExistence type="predicted"/>
<dbReference type="SUPFAM" id="SSF50494">
    <property type="entry name" value="Trypsin-like serine proteases"/>
    <property type="match status" value="1"/>
</dbReference>
<dbReference type="InterPro" id="IPR043504">
    <property type="entry name" value="Peptidase_S1_PA_chymotrypsin"/>
</dbReference>
<dbReference type="EMBL" id="KQ459583">
    <property type="protein sequence ID" value="KPI98611.1"/>
    <property type="molecule type" value="Genomic_DNA"/>
</dbReference>
<dbReference type="STRING" id="66420.A0A194PZ64"/>
<organism evidence="2 3">
    <name type="scientific">Papilio xuthus</name>
    <name type="common">Asian swallowtail butterfly</name>
    <dbReference type="NCBI Taxonomy" id="66420"/>
    <lineage>
        <taxon>Eukaryota</taxon>
        <taxon>Metazoa</taxon>
        <taxon>Ecdysozoa</taxon>
        <taxon>Arthropoda</taxon>
        <taxon>Hexapoda</taxon>
        <taxon>Insecta</taxon>
        <taxon>Pterygota</taxon>
        <taxon>Neoptera</taxon>
        <taxon>Endopterygota</taxon>
        <taxon>Lepidoptera</taxon>
        <taxon>Glossata</taxon>
        <taxon>Ditrysia</taxon>
        <taxon>Papilionoidea</taxon>
        <taxon>Papilionidae</taxon>
        <taxon>Papilioninae</taxon>
        <taxon>Papilio</taxon>
    </lineage>
</organism>
<accession>A0A194PZ64</accession>
<gene>
    <name evidence="2" type="ORF">RR46_04584</name>
</gene>
<name>A0A194PZ64_PAPXU</name>
<sequence length="485" mass="54515">MAACLVATLQYTNKIVLFAVKNGNPHYFRVPRVSLITRQFVLSTAKDAAEVPSGYALGNVVFPEYERDEKECGYTIKQLAAGARCDPAVLLMPIADVLLHPEYKHFGVKSSVALLKLLTPLASNYMVPVCLPFRNFMLRPFKDYVEKLIYVDFVSEVPRDFLEEEKELVYLRMVPRERCIKHDNANESGLLPERHVCTTGCDLQSGAPTLVHEHTGHWNLFAMAEGGAPCPDPLRSRGPGTPSRHILMNPYVPWITTAISGQAIGSFSKDDPFGFGPVPRAVLPLPKREPGWLGHWWLGGIRCYDRGDGGADIYRFYHELFDIYPDTRNPTMFTYYLEIHSPYQKFIVCVKVGMPYQFENPMVWGINTIEVKIRIPLLTFTSYYRIIVTAWCNNGTEVIDDEDDYEESLDTSMYSSDSELEQEYIYDLTETRGLWINVTEPPLSGGGGGGGKGKGKGKGKGNVTDSATDEESLKPPKVSWQEPEN</sequence>
<evidence type="ECO:0000313" key="3">
    <source>
        <dbReference type="Proteomes" id="UP000053268"/>
    </source>
</evidence>
<dbReference type="Proteomes" id="UP000053268">
    <property type="component" value="Unassembled WGS sequence"/>
</dbReference>
<evidence type="ECO:0000313" key="2">
    <source>
        <dbReference type="EMBL" id="KPI98611.1"/>
    </source>
</evidence>
<evidence type="ECO:0000256" key="1">
    <source>
        <dbReference type="SAM" id="MobiDB-lite"/>
    </source>
</evidence>
<feature type="region of interest" description="Disordered" evidence="1">
    <location>
        <begin position="439"/>
        <end position="485"/>
    </location>
</feature>
<keyword evidence="3" id="KW-1185">Reference proteome</keyword>
<dbReference type="InterPro" id="IPR009003">
    <property type="entry name" value="Peptidase_S1_PA"/>
</dbReference>